<evidence type="ECO:0000259" key="12">
    <source>
        <dbReference type="PROSITE" id="PS50893"/>
    </source>
</evidence>
<dbReference type="SMART" id="SM00240">
    <property type="entry name" value="FHA"/>
    <property type="match status" value="2"/>
</dbReference>
<dbReference type="InterPro" id="IPR050352">
    <property type="entry name" value="ABCG_transporters"/>
</dbReference>
<feature type="transmembrane region" description="Helical" evidence="10">
    <location>
        <begin position="623"/>
        <end position="646"/>
    </location>
</feature>
<dbReference type="PROSITE" id="PS00211">
    <property type="entry name" value="ABC_TRANSPORTER_1"/>
    <property type="match status" value="1"/>
</dbReference>
<keyword evidence="3" id="KW-0597">Phosphoprotein</keyword>
<dbReference type="Pfam" id="PF00005">
    <property type="entry name" value="ABC_tran"/>
    <property type="match status" value="1"/>
</dbReference>
<evidence type="ECO:0000256" key="4">
    <source>
        <dbReference type="ARBA" id="ARBA00022692"/>
    </source>
</evidence>
<dbReference type="Pfam" id="PF00498">
    <property type="entry name" value="FHA"/>
    <property type="match status" value="2"/>
</dbReference>
<keyword evidence="14" id="KW-1185">Reference proteome</keyword>
<evidence type="ECO:0000256" key="9">
    <source>
        <dbReference type="SAM" id="MobiDB-lite"/>
    </source>
</evidence>
<evidence type="ECO:0000256" key="2">
    <source>
        <dbReference type="ARBA" id="ARBA00022448"/>
    </source>
</evidence>
<dbReference type="PANTHER" id="PTHR48041:SF139">
    <property type="entry name" value="PROTEIN SCARLET"/>
    <property type="match status" value="1"/>
</dbReference>
<feature type="transmembrane region" description="Helical" evidence="10">
    <location>
        <begin position="694"/>
        <end position="716"/>
    </location>
</feature>
<dbReference type="GO" id="GO:0140359">
    <property type="term" value="F:ABC-type transporter activity"/>
    <property type="evidence" value="ECO:0007669"/>
    <property type="project" value="InterPro"/>
</dbReference>
<dbReference type="GO" id="GO:0016020">
    <property type="term" value="C:membrane"/>
    <property type="evidence" value="ECO:0007669"/>
    <property type="project" value="UniProtKB-SubCell"/>
</dbReference>
<dbReference type="Proteomes" id="UP000481339">
    <property type="component" value="Unassembled WGS sequence"/>
</dbReference>
<feature type="domain" description="FHA" evidence="11">
    <location>
        <begin position="161"/>
        <end position="210"/>
    </location>
</feature>
<dbReference type="InterPro" id="IPR008984">
    <property type="entry name" value="SMAD_FHA_dom_sf"/>
</dbReference>
<evidence type="ECO:0000256" key="5">
    <source>
        <dbReference type="ARBA" id="ARBA00022741"/>
    </source>
</evidence>
<evidence type="ECO:0000256" key="8">
    <source>
        <dbReference type="ARBA" id="ARBA00023136"/>
    </source>
</evidence>
<evidence type="ECO:0000256" key="1">
    <source>
        <dbReference type="ARBA" id="ARBA00004141"/>
    </source>
</evidence>
<evidence type="ECO:0000313" key="14">
    <source>
        <dbReference type="Proteomes" id="UP000481339"/>
    </source>
</evidence>
<name>A0A7C8BSY6_9MICO</name>
<dbReference type="GO" id="GO:0016887">
    <property type="term" value="F:ATP hydrolysis activity"/>
    <property type="evidence" value="ECO:0007669"/>
    <property type="project" value="InterPro"/>
</dbReference>
<dbReference type="PROSITE" id="PS50006">
    <property type="entry name" value="FHA_DOMAIN"/>
    <property type="match status" value="2"/>
</dbReference>
<dbReference type="InterPro" id="IPR017871">
    <property type="entry name" value="ABC_transporter-like_CS"/>
</dbReference>
<evidence type="ECO:0000259" key="11">
    <source>
        <dbReference type="PROSITE" id="PS50006"/>
    </source>
</evidence>
<dbReference type="SMART" id="SM00382">
    <property type="entry name" value="AAA"/>
    <property type="match status" value="1"/>
</dbReference>
<sequence length="803" mass="86144">MDPDVITVTCAGRTVRLSPGAWLVLGRGGEAGLVVRGPLVSRRHLLVSHRDGWYVEDLASSNGSFVDGRRISHLPVTHDTVIRLGDPDQGVPVELRVTRSAATPGGLPPVPAAAHGTSAPAGAPRMPAPAAMARPPRPAAQQRRPGPPPRPAAPAATCADLLIGRSPACQVQVPDLFTSLTHARVHVGAGTAPEVQRLGGDPVYLNGIPVDRAPLHQGDLLTVGTSDFTVSSERMIPASEMYPGRPGLEVEHIGFTIRGGRRLLDDVDFSAPRGSLTAVIGPSGAGKSTLARALSGLTRVSAGRVSFDGFDVHRQYAIAKRRIGLVPQDDVIHRRLRLRQALAYAARLRLDGDVTAEERQRQIDRAVDQLDLRAHLDTRIDRLSGGQRKRASVAMELLTEPSLLILDEPTSGLDPALDRQLMQEFRELADGGRTVLVITHSVACLDMCDQIVVLVPGGAPAFIGSPAQAARFFDTADWSRIFDRLKDHPEECRERWRRHAPALRHGSPPATETREPRAHGRGLRQTLTLIRRQVALLRADRGYSLFLLAVPFLVGLLPIVVPGDVGLTQVQGAKNATEPQLVLTLLVIGASFLGIAMTIRDLVSERTIFLRERAVSLSTTAYLASKVVVYGVLGWLGAIVIVLMAGVVKPPPTGPGVLGLGERVELVIALGVTITVSLMLGLLLSALVGSQSQVMPVIIVVFLVQLVMNGGLVPLADSAALDAVSRAVPTRWTMAMGAISIDLPQLLTIADEQERAAVAASLPETDPLWEQDLQRWWQSLGIATGMGVASLVWAWARLRRQHV</sequence>
<dbReference type="PANTHER" id="PTHR48041">
    <property type="entry name" value="ABC TRANSPORTER G FAMILY MEMBER 28"/>
    <property type="match status" value="1"/>
</dbReference>
<dbReference type="InterPro" id="IPR027417">
    <property type="entry name" value="P-loop_NTPase"/>
</dbReference>
<feature type="domain" description="FHA" evidence="11">
    <location>
        <begin position="23"/>
        <end position="71"/>
    </location>
</feature>
<feature type="region of interest" description="Disordered" evidence="9">
    <location>
        <begin position="102"/>
        <end position="154"/>
    </location>
</feature>
<dbReference type="RefSeq" id="WP_158035304.1">
    <property type="nucleotide sequence ID" value="NZ_BAAAZV010000006.1"/>
</dbReference>
<dbReference type="EMBL" id="WBKA01000001">
    <property type="protein sequence ID" value="KAB1633526.1"/>
    <property type="molecule type" value="Genomic_DNA"/>
</dbReference>
<keyword evidence="4 10" id="KW-0812">Transmembrane</keyword>
<dbReference type="Gene3D" id="2.60.200.20">
    <property type="match status" value="2"/>
</dbReference>
<feature type="transmembrane region" description="Helical" evidence="10">
    <location>
        <begin position="666"/>
        <end position="687"/>
    </location>
</feature>
<dbReference type="FunFam" id="3.40.50.300:FF:000474">
    <property type="entry name" value="Putative ABC transporter ATP-binding subunit"/>
    <property type="match status" value="1"/>
</dbReference>
<dbReference type="PROSITE" id="PS50893">
    <property type="entry name" value="ABC_TRANSPORTER_2"/>
    <property type="match status" value="1"/>
</dbReference>
<proteinExistence type="predicted"/>
<dbReference type="Gene3D" id="3.40.50.300">
    <property type="entry name" value="P-loop containing nucleotide triphosphate hydrolases"/>
    <property type="match status" value="1"/>
</dbReference>
<dbReference type="InterPro" id="IPR000253">
    <property type="entry name" value="FHA_dom"/>
</dbReference>
<feature type="transmembrane region" description="Helical" evidence="10">
    <location>
        <begin position="776"/>
        <end position="796"/>
    </location>
</feature>
<evidence type="ECO:0000256" key="7">
    <source>
        <dbReference type="ARBA" id="ARBA00022989"/>
    </source>
</evidence>
<feature type="compositionally biased region" description="Low complexity" evidence="9">
    <location>
        <begin position="112"/>
        <end position="144"/>
    </location>
</feature>
<dbReference type="InterPro" id="IPR013525">
    <property type="entry name" value="ABC2_TM"/>
</dbReference>
<keyword evidence="8 10" id="KW-0472">Membrane</keyword>
<feature type="domain" description="ABC transporter" evidence="12">
    <location>
        <begin position="248"/>
        <end position="481"/>
    </location>
</feature>
<dbReference type="AlphaFoldDB" id="A0A7C8BSY6"/>
<dbReference type="InterPro" id="IPR003593">
    <property type="entry name" value="AAA+_ATPase"/>
</dbReference>
<dbReference type="GO" id="GO:0005524">
    <property type="term" value="F:ATP binding"/>
    <property type="evidence" value="ECO:0007669"/>
    <property type="project" value="UniProtKB-KW"/>
</dbReference>
<dbReference type="Pfam" id="PF01061">
    <property type="entry name" value="ABC2_membrane"/>
    <property type="match status" value="1"/>
</dbReference>
<evidence type="ECO:0000256" key="3">
    <source>
        <dbReference type="ARBA" id="ARBA00022553"/>
    </source>
</evidence>
<dbReference type="CDD" id="cd00060">
    <property type="entry name" value="FHA"/>
    <property type="match status" value="1"/>
</dbReference>
<dbReference type="SUPFAM" id="SSF52540">
    <property type="entry name" value="P-loop containing nucleoside triphosphate hydrolases"/>
    <property type="match status" value="1"/>
</dbReference>
<evidence type="ECO:0000256" key="6">
    <source>
        <dbReference type="ARBA" id="ARBA00022840"/>
    </source>
</evidence>
<accession>A0A7C8BSY6</accession>
<keyword evidence="5" id="KW-0547">Nucleotide-binding</keyword>
<feature type="transmembrane region" description="Helical" evidence="10">
    <location>
        <begin position="542"/>
        <end position="561"/>
    </location>
</feature>
<reference evidence="13 14" key="1">
    <citation type="submission" date="2019-09" db="EMBL/GenBank/DDBJ databases">
        <title>Phylogeny of genus Pseudoclavibacter and closely related genus.</title>
        <authorList>
            <person name="Li Y."/>
        </authorList>
    </citation>
    <scope>NUCLEOTIDE SEQUENCE [LARGE SCALE GENOMIC DNA]</scope>
    <source>
        <strain evidence="13 14">JCM 16921</strain>
    </source>
</reference>
<protein>
    <submittedName>
        <fullName evidence="13">ATP-binding cassette domain-containing protein</fullName>
    </submittedName>
</protein>
<dbReference type="InterPro" id="IPR003439">
    <property type="entry name" value="ABC_transporter-like_ATP-bd"/>
</dbReference>
<dbReference type="OrthoDB" id="9804819at2"/>
<comment type="subcellular location">
    <subcellularLocation>
        <location evidence="1">Membrane</location>
        <topology evidence="1">Multi-pass membrane protein</topology>
    </subcellularLocation>
</comment>
<keyword evidence="6 13" id="KW-0067">ATP-binding</keyword>
<organism evidence="13 14">
    <name type="scientific">Pseudoclavibacter caeni</name>
    <dbReference type="NCBI Taxonomy" id="908846"/>
    <lineage>
        <taxon>Bacteria</taxon>
        <taxon>Bacillati</taxon>
        <taxon>Actinomycetota</taxon>
        <taxon>Actinomycetes</taxon>
        <taxon>Micrococcales</taxon>
        <taxon>Microbacteriaceae</taxon>
        <taxon>Pseudoclavibacter</taxon>
    </lineage>
</organism>
<gene>
    <name evidence="13" type="ORF">F8O02_00900</name>
</gene>
<comment type="caution">
    <text evidence="13">The sequence shown here is derived from an EMBL/GenBank/DDBJ whole genome shotgun (WGS) entry which is preliminary data.</text>
</comment>
<keyword evidence="2" id="KW-0813">Transport</keyword>
<dbReference type="SUPFAM" id="SSF49879">
    <property type="entry name" value="SMAD/FHA domain"/>
    <property type="match status" value="2"/>
</dbReference>
<evidence type="ECO:0000313" key="13">
    <source>
        <dbReference type="EMBL" id="KAB1633526.1"/>
    </source>
</evidence>
<feature type="transmembrane region" description="Helical" evidence="10">
    <location>
        <begin position="581"/>
        <end position="603"/>
    </location>
</feature>
<keyword evidence="7 10" id="KW-1133">Transmembrane helix</keyword>
<evidence type="ECO:0000256" key="10">
    <source>
        <dbReference type="SAM" id="Phobius"/>
    </source>
</evidence>